<evidence type="ECO:0000313" key="1">
    <source>
        <dbReference type="EMBL" id="GAL18510.1"/>
    </source>
</evidence>
<proteinExistence type="predicted"/>
<dbReference type="Proteomes" id="UP000029228">
    <property type="component" value="Unassembled WGS sequence"/>
</dbReference>
<organism evidence="1 2">
    <name type="scientific">Vibrio maritimus</name>
    <dbReference type="NCBI Taxonomy" id="990268"/>
    <lineage>
        <taxon>Bacteria</taxon>
        <taxon>Pseudomonadati</taxon>
        <taxon>Pseudomonadota</taxon>
        <taxon>Gammaproteobacteria</taxon>
        <taxon>Vibrionales</taxon>
        <taxon>Vibrionaceae</taxon>
        <taxon>Vibrio</taxon>
    </lineage>
</organism>
<reference evidence="1 2" key="1">
    <citation type="submission" date="2014-09" db="EMBL/GenBank/DDBJ databases">
        <title>Vibrio maritimus JCM 19235. (C45) whole genome shotgun sequence.</title>
        <authorList>
            <person name="Sawabe T."/>
            <person name="Meirelles P."/>
            <person name="Nakanishi M."/>
            <person name="Sayaka M."/>
            <person name="Hattori M."/>
            <person name="Ohkuma M."/>
        </authorList>
    </citation>
    <scope>NUCLEOTIDE SEQUENCE [LARGE SCALE GENOMIC DNA]</scope>
    <source>
        <strain evidence="2">JCM19235</strain>
    </source>
</reference>
<evidence type="ECO:0000313" key="2">
    <source>
        <dbReference type="Proteomes" id="UP000029228"/>
    </source>
</evidence>
<dbReference type="AlphaFoldDB" id="A0A090RSZ8"/>
<gene>
    <name evidence="1" type="ORF">JCM19235_1933</name>
</gene>
<name>A0A090RSZ8_9VIBR</name>
<comment type="caution">
    <text evidence="1">The sequence shown here is derived from an EMBL/GenBank/DDBJ whole genome shotgun (WGS) entry which is preliminary data.</text>
</comment>
<protein>
    <submittedName>
        <fullName evidence="1">Uncharacterized protein</fullName>
    </submittedName>
</protein>
<dbReference type="EMBL" id="BBMR01000003">
    <property type="protein sequence ID" value="GAL18510.1"/>
    <property type="molecule type" value="Genomic_DNA"/>
</dbReference>
<sequence>MEMSRLDDIMETVYGEGWFSRVRCPSGDGANKIGVKLREKIEEFPAGGVIFFEIDAKPINGQLVLVFNDGIYEIMKYIKVAQRSLSPAQWQGFQSSNLW</sequence>
<keyword evidence="2" id="KW-1185">Reference proteome</keyword>
<accession>A0A090RSZ8</accession>